<keyword evidence="2" id="KW-0732">Signal</keyword>
<dbReference type="Proteomes" id="UP000034883">
    <property type="component" value="Chromosome"/>
</dbReference>
<feature type="chain" id="PRO_5002511918" evidence="2">
    <location>
        <begin position="19"/>
        <end position="113"/>
    </location>
</feature>
<feature type="region of interest" description="Disordered" evidence="1">
    <location>
        <begin position="62"/>
        <end position="113"/>
    </location>
</feature>
<sequence>MRRILLLFLVLGCALGCAREGDPEAEGQPIEGPLPEGCETICASYDSSECRVVCTPVPPDASIPDDPYGNGQPVDAGIAPIPEPQPVDAGIAPIPEPQPVDAGRADPQHDPYA</sequence>
<feature type="signal peptide" evidence="2">
    <location>
        <begin position="1"/>
        <end position="18"/>
    </location>
</feature>
<proteinExistence type="predicted"/>
<accession>A0A0F6WAF2</accession>
<gene>
    <name evidence="3" type="ORF">DB32_008607</name>
</gene>
<keyword evidence="4" id="KW-1185">Reference proteome</keyword>
<evidence type="ECO:0000256" key="1">
    <source>
        <dbReference type="SAM" id="MobiDB-lite"/>
    </source>
</evidence>
<dbReference type="RefSeq" id="WP_053238322.1">
    <property type="nucleotide sequence ID" value="NZ_CP011125.1"/>
</dbReference>
<dbReference type="KEGG" id="samy:DB32_008607"/>
<evidence type="ECO:0000313" key="3">
    <source>
        <dbReference type="EMBL" id="AKF11458.1"/>
    </source>
</evidence>
<evidence type="ECO:0000313" key="4">
    <source>
        <dbReference type="Proteomes" id="UP000034883"/>
    </source>
</evidence>
<organism evidence="3 4">
    <name type="scientific">Sandaracinus amylolyticus</name>
    <dbReference type="NCBI Taxonomy" id="927083"/>
    <lineage>
        <taxon>Bacteria</taxon>
        <taxon>Pseudomonadati</taxon>
        <taxon>Myxococcota</taxon>
        <taxon>Polyangia</taxon>
        <taxon>Polyangiales</taxon>
        <taxon>Sandaracinaceae</taxon>
        <taxon>Sandaracinus</taxon>
    </lineage>
</organism>
<dbReference type="AlphaFoldDB" id="A0A0F6WAF2"/>
<name>A0A0F6WAF2_9BACT</name>
<evidence type="ECO:0000256" key="2">
    <source>
        <dbReference type="SAM" id="SignalP"/>
    </source>
</evidence>
<feature type="compositionally biased region" description="Basic and acidic residues" evidence="1">
    <location>
        <begin position="103"/>
        <end position="113"/>
    </location>
</feature>
<dbReference type="EMBL" id="CP011125">
    <property type="protein sequence ID" value="AKF11458.1"/>
    <property type="molecule type" value="Genomic_DNA"/>
</dbReference>
<protein>
    <submittedName>
        <fullName evidence="3">Uncharacterized protein</fullName>
    </submittedName>
</protein>
<reference evidence="3 4" key="1">
    <citation type="submission" date="2015-03" db="EMBL/GenBank/DDBJ databases">
        <title>Genome assembly of Sandaracinus amylolyticus DSM 53668.</title>
        <authorList>
            <person name="Sharma G."/>
            <person name="Subramanian S."/>
        </authorList>
    </citation>
    <scope>NUCLEOTIDE SEQUENCE [LARGE SCALE GENOMIC DNA]</scope>
    <source>
        <strain evidence="3 4">DSM 53668</strain>
    </source>
</reference>